<name>A0A518I924_9PLAN</name>
<dbReference type="KEGG" id="gfm:Enr17x_16340"/>
<proteinExistence type="predicted"/>
<dbReference type="OrthoDB" id="291697at2"/>
<gene>
    <name evidence="1" type="ORF">Enr17x_16340</name>
</gene>
<protein>
    <recommendedName>
        <fullName evidence="3">Carboxypeptidase regulatory-like domain-containing protein</fullName>
    </recommendedName>
</protein>
<reference evidence="1 2" key="1">
    <citation type="submission" date="2019-03" db="EMBL/GenBank/DDBJ databases">
        <title>Deep-cultivation of Planctomycetes and their phenomic and genomic characterization uncovers novel biology.</title>
        <authorList>
            <person name="Wiegand S."/>
            <person name="Jogler M."/>
            <person name="Boedeker C."/>
            <person name="Pinto D."/>
            <person name="Vollmers J."/>
            <person name="Rivas-Marin E."/>
            <person name="Kohn T."/>
            <person name="Peeters S.H."/>
            <person name="Heuer A."/>
            <person name="Rast P."/>
            <person name="Oberbeckmann S."/>
            <person name="Bunk B."/>
            <person name="Jeske O."/>
            <person name="Meyerdierks A."/>
            <person name="Storesund J.E."/>
            <person name="Kallscheuer N."/>
            <person name="Luecker S."/>
            <person name="Lage O.M."/>
            <person name="Pohl T."/>
            <person name="Merkel B.J."/>
            <person name="Hornburger P."/>
            <person name="Mueller R.-W."/>
            <person name="Bruemmer F."/>
            <person name="Labrenz M."/>
            <person name="Spormann A.M."/>
            <person name="Op den Camp H."/>
            <person name="Overmann J."/>
            <person name="Amann R."/>
            <person name="Jetten M.S.M."/>
            <person name="Mascher T."/>
            <person name="Medema M.H."/>
            <person name="Devos D.P."/>
            <person name="Kaster A.-K."/>
            <person name="Ovreas L."/>
            <person name="Rohde M."/>
            <person name="Galperin M.Y."/>
            <person name="Jogler C."/>
        </authorList>
    </citation>
    <scope>NUCLEOTIDE SEQUENCE [LARGE SCALE GENOMIC DNA]</scope>
    <source>
        <strain evidence="1 2">Enr17</strain>
    </source>
</reference>
<accession>A0A518I924</accession>
<dbReference type="RefSeq" id="WP_145307509.1">
    <property type="nucleotide sequence ID" value="NZ_CP037452.1"/>
</dbReference>
<dbReference type="EMBL" id="CP037452">
    <property type="protein sequence ID" value="QDV49613.1"/>
    <property type="molecule type" value="Genomic_DNA"/>
</dbReference>
<organism evidence="1 2">
    <name type="scientific">Gimesia fumaroli</name>
    <dbReference type="NCBI Taxonomy" id="2527976"/>
    <lineage>
        <taxon>Bacteria</taxon>
        <taxon>Pseudomonadati</taxon>
        <taxon>Planctomycetota</taxon>
        <taxon>Planctomycetia</taxon>
        <taxon>Planctomycetales</taxon>
        <taxon>Planctomycetaceae</taxon>
        <taxon>Gimesia</taxon>
    </lineage>
</organism>
<evidence type="ECO:0000313" key="1">
    <source>
        <dbReference type="EMBL" id="QDV49613.1"/>
    </source>
</evidence>
<dbReference type="Proteomes" id="UP000318313">
    <property type="component" value="Chromosome"/>
</dbReference>
<keyword evidence="2" id="KW-1185">Reference proteome</keyword>
<dbReference type="AlphaFoldDB" id="A0A518I924"/>
<sequence>MNHVHLALEKIPVNRCLPLIPLPFKRTCLKLFYCTITVSLFTVSSSGCSQSASEGPERAAVSGHVKFKGAPVEVGTITFVPISPNVGPSTGAKISAGTYSIPQDTGPVIGTNRVEITAYQKTGNKIEAGTPNPPGTMVDELKSIIPKEYNQKSKLTAQIDNGENKNIDFDLGE</sequence>
<evidence type="ECO:0008006" key="3">
    <source>
        <dbReference type="Google" id="ProtNLM"/>
    </source>
</evidence>
<evidence type="ECO:0000313" key="2">
    <source>
        <dbReference type="Proteomes" id="UP000318313"/>
    </source>
</evidence>